<feature type="transmembrane region" description="Helical" evidence="12">
    <location>
        <begin position="344"/>
        <end position="367"/>
    </location>
</feature>
<feature type="non-terminal residue" evidence="14">
    <location>
        <position position="1"/>
    </location>
</feature>
<keyword evidence="4" id="KW-0677">Repeat</keyword>
<feature type="domain" description="CBS" evidence="13">
    <location>
        <begin position="634"/>
        <end position="693"/>
    </location>
</feature>
<keyword evidence="5 12" id="KW-1133">Transmembrane helix</keyword>
<dbReference type="CDD" id="cd04591">
    <property type="entry name" value="CBS_pair_voltage-gated_CLC_euk_bac"/>
    <property type="match status" value="1"/>
</dbReference>
<feature type="transmembrane region" description="Helical" evidence="12">
    <location>
        <begin position="74"/>
        <end position="96"/>
    </location>
</feature>
<keyword evidence="8 12" id="KW-0472">Membrane</keyword>
<dbReference type="GO" id="GO:0034707">
    <property type="term" value="C:chloride channel complex"/>
    <property type="evidence" value="ECO:0007669"/>
    <property type="project" value="UniProtKB-KW"/>
</dbReference>
<dbReference type="GO" id="GO:0005247">
    <property type="term" value="F:voltage-gated chloride channel activity"/>
    <property type="evidence" value="ECO:0007669"/>
    <property type="project" value="TreeGrafter"/>
</dbReference>
<dbReference type="InterPro" id="IPR050970">
    <property type="entry name" value="Cl_channel_volt-gated"/>
</dbReference>
<comment type="subcellular location">
    <subcellularLocation>
        <location evidence="1 12">Membrane</location>
        <topology evidence="1 12">Multi-pass membrane protein</topology>
    </subcellularLocation>
</comment>
<dbReference type="Gene3D" id="1.10.3080.10">
    <property type="entry name" value="Clc chloride channel"/>
    <property type="match status" value="2"/>
</dbReference>
<dbReference type="Proteomes" id="UP000553798">
    <property type="component" value="Unassembled WGS sequence"/>
</dbReference>
<dbReference type="InterPro" id="IPR000644">
    <property type="entry name" value="CBS_dom"/>
</dbReference>
<feature type="transmembrane region" description="Helical" evidence="12">
    <location>
        <begin position="493"/>
        <end position="515"/>
    </location>
</feature>
<reference evidence="14 15" key="1">
    <citation type="submission" date="2019-09" db="EMBL/GenBank/DDBJ databases">
        <title>Bird 10,000 Genomes (B10K) Project - Family phase.</title>
        <authorList>
            <person name="Zhang G."/>
        </authorList>
    </citation>
    <scope>NUCLEOTIDE SEQUENCE [LARGE SCALE GENOMIC DNA]</scope>
    <source>
        <strain evidence="14">B10K-DU-012-46</strain>
    </source>
</reference>
<evidence type="ECO:0000256" key="9">
    <source>
        <dbReference type="ARBA" id="ARBA00023173"/>
    </source>
</evidence>
<keyword evidence="10 12" id="KW-0868">Chloride</keyword>
<evidence type="ECO:0000256" key="5">
    <source>
        <dbReference type="ARBA" id="ARBA00022989"/>
    </source>
</evidence>
<evidence type="ECO:0000256" key="2">
    <source>
        <dbReference type="ARBA" id="ARBA00022448"/>
    </source>
</evidence>
<dbReference type="InterPro" id="IPR046342">
    <property type="entry name" value="CBS_dom_sf"/>
</dbReference>
<dbReference type="InterPro" id="IPR014743">
    <property type="entry name" value="Cl-channel_core"/>
</dbReference>
<dbReference type="EMBL" id="VZTP01013769">
    <property type="protein sequence ID" value="NXT07931.1"/>
    <property type="molecule type" value="Genomic_DNA"/>
</dbReference>
<sequence length="766" mass="83345">LRGEKEEEEEERVLVSEHSWRPCPTGRRRVRGETPTQKGGFWGPGVLGGQHPISPLAGCLEWVRRQLFRVGEDWYFLFILGVLMATISFTMDIIIARLHAAHMWLYREIGDIGVLKYLSWTLFPTALAAFSTGFSQSITPHSGGSGIPELKTILMGVVLEDYLAIQNFGAKVVGLTCTLTCGSTVFLGKVGPYVHLSAMAAAYLGKMRTTVTREYENKFKQHEMLVAAQAVGVATVFGAPISGVLFSIEVMSPHFAVRDYWRGFFAATCGAFMFRLLAVFNSEQGKAGRAGCAPSSPLPSPPDIFGVLTPKPTPSFLSPFPETIVAIFKSDLKIDFPFDLLETFFFLILGIICGTVACAYLFCQRWMMVAVKRNRLTAKLLATDKPVYTVLAVLLLASITFPPGLGQFMASRLSMKEHLISLFDNRTWGVLAANASGGAKPGGLWQDWDHPSATIYGTLTFFLLMKVTMAPQSLGVPPNTVSPWGDPPVSPQFWMLILATTLPLPAGYFMPIFIYGAAIGRLVGEVVALLFPRGLHSEGPPQLIIPAGYALAGAAAFSGSVTHAVSTALLVCEATGHLGHLLPTVLAVLVANAISQKNQPSFYDAGIIVKKLPYLPPIRSRHIASYRVVVEEFMERQVVALAKGDGFQEVLVALDASADAEYPVVESTGSPTLVGTISRSQLVTFLQSHEHPQAPQGEKLATVGTLRDDCTIEPIMLQFSPWTSLHQAYHLFQLLKLQRVFVTRAGELVGAVSRAEVRGENGKKEG</sequence>
<feature type="non-terminal residue" evidence="14">
    <location>
        <position position="766"/>
    </location>
</feature>
<evidence type="ECO:0000256" key="11">
    <source>
        <dbReference type="PROSITE-ProRule" id="PRU00703"/>
    </source>
</evidence>
<evidence type="ECO:0000256" key="4">
    <source>
        <dbReference type="ARBA" id="ARBA00022737"/>
    </source>
</evidence>
<evidence type="ECO:0000313" key="15">
    <source>
        <dbReference type="Proteomes" id="UP000553798"/>
    </source>
</evidence>
<proteinExistence type="inferred from homology"/>
<comment type="caution">
    <text evidence="14">The sequence shown here is derived from an EMBL/GenBank/DDBJ whole genome shotgun (WGS) entry which is preliminary data.</text>
</comment>
<evidence type="ECO:0000256" key="1">
    <source>
        <dbReference type="ARBA" id="ARBA00004141"/>
    </source>
</evidence>
<dbReference type="PANTHER" id="PTHR45720:SF3">
    <property type="entry name" value="CHLORIDE CHANNEL PROTEIN CLC-KB"/>
    <property type="match status" value="1"/>
</dbReference>
<keyword evidence="6 12" id="KW-0406">Ion transport</keyword>
<keyword evidence="2 12" id="KW-0813">Transport</keyword>
<dbReference type="PANTHER" id="PTHR45720">
    <property type="entry name" value="CHLORIDE CHANNEL PROTEIN 2"/>
    <property type="match status" value="1"/>
</dbReference>
<feature type="transmembrane region" description="Helical" evidence="12">
    <location>
        <begin position="387"/>
        <end position="406"/>
    </location>
</feature>
<comment type="similarity">
    <text evidence="12">Belongs to the chloride channel (TC 2.A.49) family.</text>
</comment>
<dbReference type="Gene3D" id="3.10.580.10">
    <property type="entry name" value="CBS-domain"/>
    <property type="match status" value="1"/>
</dbReference>
<evidence type="ECO:0000256" key="8">
    <source>
        <dbReference type="ARBA" id="ARBA00023136"/>
    </source>
</evidence>
<dbReference type="AlphaFoldDB" id="A0A7L2ZJ90"/>
<feature type="transmembrane region" description="Helical" evidence="12">
    <location>
        <begin position="225"/>
        <end position="248"/>
    </location>
</feature>
<dbReference type="SUPFAM" id="SSF54631">
    <property type="entry name" value="CBS-domain pair"/>
    <property type="match status" value="1"/>
</dbReference>
<evidence type="ECO:0000313" key="14">
    <source>
        <dbReference type="EMBL" id="NXT07931.1"/>
    </source>
</evidence>
<keyword evidence="9" id="KW-0869">Chloride channel</keyword>
<dbReference type="SUPFAM" id="SSF81340">
    <property type="entry name" value="Clc chloride channel"/>
    <property type="match status" value="1"/>
</dbReference>
<keyword evidence="15" id="KW-1185">Reference proteome</keyword>
<evidence type="ECO:0000256" key="6">
    <source>
        <dbReference type="ARBA" id="ARBA00023065"/>
    </source>
</evidence>
<evidence type="ECO:0000256" key="3">
    <source>
        <dbReference type="ARBA" id="ARBA00022692"/>
    </source>
</evidence>
<evidence type="ECO:0000259" key="13">
    <source>
        <dbReference type="PROSITE" id="PS51371"/>
    </source>
</evidence>
<evidence type="ECO:0000256" key="10">
    <source>
        <dbReference type="ARBA" id="ARBA00023214"/>
    </source>
</evidence>
<dbReference type="Pfam" id="PF00654">
    <property type="entry name" value="Voltage_CLC"/>
    <property type="match status" value="2"/>
</dbReference>
<comment type="caution">
    <text evidence="12">Lacks conserved residue(s) required for the propagation of feature annotation.</text>
</comment>
<protein>
    <recommendedName>
        <fullName evidence="12">Chloride channel protein</fullName>
    </recommendedName>
</protein>
<organism evidence="14 15">
    <name type="scientific">Prunella fulvescens</name>
    <name type="common">Brown accentor</name>
    <dbReference type="NCBI Taxonomy" id="670355"/>
    <lineage>
        <taxon>Eukaryota</taxon>
        <taxon>Metazoa</taxon>
        <taxon>Chordata</taxon>
        <taxon>Craniata</taxon>
        <taxon>Vertebrata</taxon>
        <taxon>Euteleostomi</taxon>
        <taxon>Archelosauria</taxon>
        <taxon>Archosauria</taxon>
        <taxon>Dinosauria</taxon>
        <taxon>Saurischia</taxon>
        <taxon>Theropoda</taxon>
        <taxon>Coelurosauria</taxon>
        <taxon>Aves</taxon>
        <taxon>Neognathae</taxon>
        <taxon>Neoaves</taxon>
        <taxon>Telluraves</taxon>
        <taxon>Australaves</taxon>
        <taxon>Passeriformes</taxon>
        <taxon>Passeroidea</taxon>
        <taxon>Prunellidae</taxon>
        <taxon>Prunella</taxon>
    </lineage>
</organism>
<keyword evidence="3 12" id="KW-0812">Transmembrane</keyword>
<evidence type="ECO:0000256" key="7">
    <source>
        <dbReference type="ARBA" id="ARBA00023122"/>
    </source>
</evidence>
<feature type="transmembrane region" description="Helical" evidence="12">
    <location>
        <begin position="260"/>
        <end position="280"/>
    </location>
</feature>
<name>A0A7L2ZJ90_9PASE</name>
<accession>A0A7L2ZJ90</accession>
<gene>
    <name evidence="14" type="primary">Clcnkb</name>
    <name evidence="14" type="ORF">PRUFUL_R06979</name>
</gene>
<dbReference type="PROSITE" id="PS51371">
    <property type="entry name" value="CBS"/>
    <property type="match status" value="1"/>
</dbReference>
<dbReference type="PRINTS" id="PR00762">
    <property type="entry name" value="CLCHANNEL"/>
</dbReference>
<keyword evidence="9" id="KW-0407">Ion channel</keyword>
<dbReference type="CDD" id="cd03683">
    <property type="entry name" value="ClC_1_like"/>
    <property type="match status" value="1"/>
</dbReference>
<evidence type="ECO:0000256" key="12">
    <source>
        <dbReference type="RuleBase" id="RU361221"/>
    </source>
</evidence>
<keyword evidence="7 11" id="KW-0129">CBS domain</keyword>
<dbReference type="GO" id="GO:0005886">
    <property type="term" value="C:plasma membrane"/>
    <property type="evidence" value="ECO:0007669"/>
    <property type="project" value="TreeGrafter"/>
</dbReference>
<dbReference type="InterPro" id="IPR001807">
    <property type="entry name" value="ClC"/>
</dbReference>